<evidence type="ECO:0000256" key="1">
    <source>
        <dbReference type="SAM" id="MobiDB-lite"/>
    </source>
</evidence>
<feature type="compositionally biased region" description="Basic and acidic residues" evidence="1">
    <location>
        <begin position="14"/>
        <end position="29"/>
    </location>
</feature>
<comment type="caution">
    <text evidence="2">The sequence shown here is derived from an EMBL/GenBank/DDBJ whole genome shotgun (WGS) entry which is preliminary data.</text>
</comment>
<proteinExistence type="predicted"/>
<feature type="compositionally biased region" description="Basic residues" evidence="1">
    <location>
        <begin position="1"/>
        <end position="12"/>
    </location>
</feature>
<reference evidence="2 3" key="1">
    <citation type="submission" date="2015-02" db="EMBL/GenBank/DDBJ databases">
        <title>Nostoc linckia genome annotation.</title>
        <authorList>
            <person name="Zhou Z."/>
        </authorList>
    </citation>
    <scope>NUCLEOTIDE SEQUENCE [LARGE SCALE GENOMIC DNA]</scope>
    <source>
        <strain evidence="3">z7</strain>
    </source>
</reference>
<accession>A0ABX4KGV4</accession>
<sequence length="68" mass="7943">EENNKHKKRSLISKKPENYSKPRKGREQQTQEAIANFKKARELFQAEENNEMVEQIDGLIKKIEASGE</sequence>
<feature type="non-terminal residue" evidence="2">
    <location>
        <position position="1"/>
    </location>
</feature>
<evidence type="ECO:0000313" key="3">
    <source>
        <dbReference type="Proteomes" id="UP000222523"/>
    </source>
</evidence>
<gene>
    <name evidence="2" type="ORF">VF04_37940</name>
</gene>
<keyword evidence="3" id="KW-1185">Reference proteome</keyword>
<dbReference type="Proteomes" id="UP000222523">
    <property type="component" value="Unassembled WGS sequence"/>
</dbReference>
<feature type="region of interest" description="Disordered" evidence="1">
    <location>
        <begin position="1"/>
        <end position="32"/>
    </location>
</feature>
<protein>
    <submittedName>
        <fullName evidence="2">Uncharacterized protein</fullName>
    </submittedName>
</protein>
<dbReference type="EMBL" id="LAHC01000241">
    <property type="protein sequence ID" value="PHJ80413.1"/>
    <property type="molecule type" value="Genomic_DNA"/>
</dbReference>
<evidence type="ECO:0000313" key="2">
    <source>
        <dbReference type="EMBL" id="PHJ80413.1"/>
    </source>
</evidence>
<name>A0ABX4KGV4_NOSLI</name>
<organism evidence="2 3">
    <name type="scientific">Nostoc linckia z7</name>
    <dbReference type="NCBI Taxonomy" id="1628745"/>
    <lineage>
        <taxon>Bacteria</taxon>
        <taxon>Bacillati</taxon>
        <taxon>Cyanobacteriota</taxon>
        <taxon>Cyanophyceae</taxon>
        <taxon>Nostocales</taxon>
        <taxon>Nostocaceae</taxon>
        <taxon>Nostoc</taxon>
    </lineage>
</organism>